<comment type="caution">
    <text evidence="7">The sequence shown here is derived from an EMBL/GenBank/DDBJ whole genome shotgun (WGS) entry which is preliminary data.</text>
</comment>
<dbReference type="PANTHER" id="PTHR15590:SF0">
    <property type="entry name" value="CX9C MOTIF-CONTAINING PROTEIN 4"/>
    <property type="match status" value="1"/>
</dbReference>
<feature type="disulfide bond" evidence="6">
    <location>
        <begin position="39"/>
        <end position="55"/>
    </location>
</feature>
<reference evidence="7 8" key="1">
    <citation type="journal article" name="Sci. Rep.">
        <title>Telomere-to-telomere assembled and centromere annotated genomes of the two main subspecies of the button mushroom Agaricus bisporus reveal especially polymorphic chromosome ends.</title>
        <authorList>
            <person name="Sonnenberg A.S.M."/>
            <person name="Sedaghat-Telgerd N."/>
            <person name="Lavrijssen B."/>
            <person name="Ohm R.A."/>
            <person name="Hendrickx P.M."/>
            <person name="Scholtmeijer K."/>
            <person name="Baars J.J.P."/>
            <person name="van Peer A."/>
        </authorList>
    </citation>
    <scope>NUCLEOTIDE SEQUENCE [LARGE SCALE GENOMIC DNA]</scope>
    <source>
        <strain evidence="7 8">H119_p4</strain>
    </source>
</reference>
<evidence type="ECO:0000256" key="4">
    <source>
        <dbReference type="ARBA" id="ARBA00023128"/>
    </source>
</evidence>
<dbReference type="EMBL" id="JABXXO010000003">
    <property type="protein sequence ID" value="KAF7783299.1"/>
    <property type="molecule type" value="Genomic_DNA"/>
</dbReference>
<keyword evidence="4" id="KW-0496">Mitochondrion</keyword>
<evidence type="ECO:0000256" key="2">
    <source>
        <dbReference type="ARBA" id="ARBA00009858"/>
    </source>
</evidence>
<accession>A0A8H7KK69</accession>
<dbReference type="PANTHER" id="PTHR15590">
    <property type="entry name" value="CX9C MOTIF-CONTAINING PROTEIN 4"/>
    <property type="match status" value="1"/>
</dbReference>
<name>A0A8H7KK69_AGABI</name>
<gene>
    <name evidence="7" type="ORF">Agabi119p4_2675</name>
</gene>
<dbReference type="Pfam" id="PF08991">
    <property type="entry name" value="CMC4"/>
    <property type="match status" value="1"/>
</dbReference>
<evidence type="ECO:0000313" key="7">
    <source>
        <dbReference type="EMBL" id="KAF7783299.1"/>
    </source>
</evidence>
<dbReference type="InterPro" id="IPR009069">
    <property type="entry name" value="Cys_alpha_HP_mot_SF"/>
</dbReference>
<organism evidence="7 8">
    <name type="scientific">Agaricus bisporus var. burnettii</name>
    <dbReference type="NCBI Taxonomy" id="192524"/>
    <lineage>
        <taxon>Eukaryota</taxon>
        <taxon>Fungi</taxon>
        <taxon>Dikarya</taxon>
        <taxon>Basidiomycota</taxon>
        <taxon>Agaricomycotina</taxon>
        <taxon>Agaricomycetes</taxon>
        <taxon>Agaricomycetidae</taxon>
        <taxon>Agaricales</taxon>
        <taxon>Agaricineae</taxon>
        <taxon>Agaricaceae</taxon>
        <taxon>Agaricus</taxon>
    </lineage>
</organism>
<protein>
    <recommendedName>
        <fullName evidence="3">Cx9C motif-containing protein 4, mitochondrial</fullName>
    </recommendedName>
</protein>
<evidence type="ECO:0000256" key="3">
    <source>
        <dbReference type="ARBA" id="ARBA00019406"/>
    </source>
</evidence>
<comment type="similarity">
    <text evidence="2">Belongs to the CMC4 family.</text>
</comment>
<sequence>MPSKPACQAEACDLQSCLNKHAYQPEKCDTVLRQLYECCDKFHTETSGSGESSACPQHSVVQLAILIHKARYMSVSVTQSKMT</sequence>
<evidence type="ECO:0000256" key="1">
    <source>
        <dbReference type="ARBA" id="ARBA00004569"/>
    </source>
</evidence>
<proteinExistence type="inferred from homology"/>
<feature type="disulfide bond" evidence="6">
    <location>
        <begin position="17"/>
        <end position="28"/>
    </location>
</feature>
<evidence type="ECO:0000313" key="8">
    <source>
        <dbReference type="Proteomes" id="UP000629468"/>
    </source>
</evidence>
<evidence type="ECO:0000256" key="5">
    <source>
        <dbReference type="ARBA" id="ARBA00023157"/>
    </source>
</evidence>
<evidence type="ECO:0000256" key="6">
    <source>
        <dbReference type="PIRSR" id="PIRSR627179-50"/>
    </source>
</evidence>
<dbReference type="PROSITE" id="PS51808">
    <property type="entry name" value="CHCH"/>
    <property type="match status" value="1"/>
</dbReference>
<dbReference type="GO" id="GO:0005758">
    <property type="term" value="C:mitochondrial intermembrane space"/>
    <property type="evidence" value="ECO:0007669"/>
    <property type="project" value="UniProtKB-SubCell"/>
</dbReference>
<comment type="subcellular location">
    <subcellularLocation>
        <location evidence="1">Mitochondrion intermembrane space</location>
    </subcellularLocation>
</comment>
<feature type="disulfide bond" evidence="6">
    <location>
        <begin position="7"/>
        <end position="38"/>
    </location>
</feature>
<dbReference type="Gene3D" id="1.10.287.1130">
    <property type="entry name" value="CytochromE C oxidase copper chaperone"/>
    <property type="match status" value="1"/>
</dbReference>
<dbReference type="InterPro" id="IPR027179">
    <property type="entry name" value="CMC4"/>
</dbReference>
<dbReference type="AlphaFoldDB" id="A0A8H7KK69"/>
<dbReference type="Proteomes" id="UP000629468">
    <property type="component" value="Unassembled WGS sequence"/>
</dbReference>
<keyword evidence="5 6" id="KW-1015">Disulfide bond</keyword>
<dbReference type="SUPFAM" id="SSF47072">
    <property type="entry name" value="Cysteine alpha-hairpin motif"/>
    <property type="match status" value="1"/>
</dbReference>